<reference evidence="1 2" key="1">
    <citation type="journal article" date="2016" name="Nat. Commun.">
        <title>Thousands of microbial genomes shed light on interconnected biogeochemical processes in an aquifer system.</title>
        <authorList>
            <person name="Anantharaman K."/>
            <person name="Brown C.T."/>
            <person name="Hug L.A."/>
            <person name="Sharon I."/>
            <person name="Castelle C.J."/>
            <person name="Probst A.J."/>
            <person name="Thomas B.C."/>
            <person name="Singh A."/>
            <person name="Wilkins M.J."/>
            <person name="Karaoz U."/>
            <person name="Brodie E.L."/>
            <person name="Williams K.H."/>
            <person name="Hubbard S.S."/>
            <person name="Banfield J.F."/>
        </authorList>
    </citation>
    <scope>NUCLEOTIDE SEQUENCE [LARGE SCALE GENOMIC DNA]</scope>
</reference>
<proteinExistence type="predicted"/>
<dbReference type="Proteomes" id="UP000176714">
    <property type="component" value="Unassembled WGS sequence"/>
</dbReference>
<gene>
    <name evidence="1" type="ORF">A2950_00205</name>
</gene>
<protein>
    <submittedName>
        <fullName evidence="1">Uncharacterized protein</fullName>
    </submittedName>
</protein>
<dbReference type="AlphaFoldDB" id="A0A1F6ERX4"/>
<dbReference type="EMBL" id="MFMD01000026">
    <property type="protein sequence ID" value="OGG76378.1"/>
    <property type="molecule type" value="Genomic_DNA"/>
</dbReference>
<evidence type="ECO:0000313" key="1">
    <source>
        <dbReference type="EMBL" id="OGG76378.1"/>
    </source>
</evidence>
<sequence>MNRQQRRGNIRLVPVSINGKLIQVNAAAIAKGDCTPHHGQTAAGVKVNSARSYDIGDSSIVWASDGAPATSFLKTDLEVFAKQKLEALGFQVTKPQ</sequence>
<accession>A0A1F6ERX4</accession>
<organism evidence="1 2">
    <name type="scientific">Candidatus Kaiserbacteria bacterium RIFCSPLOWO2_01_FULL_55_19</name>
    <dbReference type="NCBI Taxonomy" id="1798516"/>
    <lineage>
        <taxon>Bacteria</taxon>
        <taxon>Candidatus Kaiseribacteriota</taxon>
    </lineage>
</organism>
<comment type="caution">
    <text evidence="1">The sequence shown here is derived from an EMBL/GenBank/DDBJ whole genome shotgun (WGS) entry which is preliminary data.</text>
</comment>
<name>A0A1F6ERX4_9BACT</name>
<evidence type="ECO:0000313" key="2">
    <source>
        <dbReference type="Proteomes" id="UP000176714"/>
    </source>
</evidence>